<feature type="region of interest" description="Disordered" evidence="1">
    <location>
        <begin position="83"/>
        <end position="114"/>
    </location>
</feature>
<dbReference type="EMBL" id="OZ035829">
    <property type="protein sequence ID" value="CAL1610619.1"/>
    <property type="molecule type" value="Genomic_DNA"/>
</dbReference>
<organism evidence="2 3">
    <name type="scientific">Knipowitschia caucasica</name>
    <name type="common">Caucasian dwarf goby</name>
    <name type="synonym">Pomatoschistus caucasicus</name>
    <dbReference type="NCBI Taxonomy" id="637954"/>
    <lineage>
        <taxon>Eukaryota</taxon>
        <taxon>Metazoa</taxon>
        <taxon>Chordata</taxon>
        <taxon>Craniata</taxon>
        <taxon>Vertebrata</taxon>
        <taxon>Euteleostomi</taxon>
        <taxon>Actinopterygii</taxon>
        <taxon>Neopterygii</taxon>
        <taxon>Teleostei</taxon>
        <taxon>Neoteleostei</taxon>
        <taxon>Acanthomorphata</taxon>
        <taxon>Gobiaria</taxon>
        <taxon>Gobiiformes</taxon>
        <taxon>Gobioidei</taxon>
        <taxon>Gobiidae</taxon>
        <taxon>Gobiinae</taxon>
        <taxon>Knipowitschia</taxon>
    </lineage>
</organism>
<evidence type="ECO:0000313" key="3">
    <source>
        <dbReference type="Proteomes" id="UP001497482"/>
    </source>
</evidence>
<sequence>MLNVWFSADVEELSQWQAEFRGQIRALRQWLKNMEMRLPASEPRVLLHSLSLEDPLEHTWTEGLLCARWGAAPSQKWLLLERPTAQMSEHSEKTLESEERKRKKGRDKKTEICL</sequence>
<accession>A0AAV2MB97</accession>
<keyword evidence="3" id="KW-1185">Reference proteome</keyword>
<dbReference type="Proteomes" id="UP001497482">
    <property type="component" value="Chromosome 7"/>
</dbReference>
<proteinExistence type="predicted"/>
<evidence type="ECO:0000313" key="2">
    <source>
        <dbReference type="EMBL" id="CAL1610619.1"/>
    </source>
</evidence>
<protein>
    <submittedName>
        <fullName evidence="2">Uncharacterized protein</fullName>
    </submittedName>
</protein>
<reference evidence="2 3" key="1">
    <citation type="submission" date="2024-04" db="EMBL/GenBank/DDBJ databases">
        <authorList>
            <person name="Waldvogel A.-M."/>
            <person name="Schoenle A."/>
        </authorList>
    </citation>
    <scope>NUCLEOTIDE SEQUENCE [LARGE SCALE GENOMIC DNA]</scope>
</reference>
<feature type="compositionally biased region" description="Basic and acidic residues" evidence="1">
    <location>
        <begin position="89"/>
        <end position="100"/>
    </location>
</feature>
<name>A0AAV2MB97_KNICA</name>
<dbReference type="AlphaFoldDB" id="A0AAV2MB97"/>
<gene>
    <name evidence="2" type="ORF">KC01_LOCUS37196</name>
</gene>
<evidence type="ECO:0000256" key="1">
    <source>
        <dbReference type="SAM" id="MobiDB-lite"/>
    </source>
</evidence>